<evidence type="ECO:0000256" key="7">
    <source>
        <dbReference type="SAM" id="Phobius"/>
    </source>
</evidence>
<evidence type="ECO:0000313" key="10">
    <source>
        <dbReference type="Proteomes" id="UP000292459"/>
    </source>
</evidence>
<sequence length="723" mass="81565">MSYKAESFIQDLEKVAATRQEFAGHLAAMATTLEASEQLENASGKLGLSPIIADLNTASQNLSSEVFRLLVLGDMKRGKSTFLNALMGENLLPTDVNPCTAVLTILRYGPEKRVTVHFNDDRTPETLSFDAFKQRYTIRPDQAKKLEDEGTLAFPNVDYAVVEYPLTLLEKGVEIVDSPGLNDTEARNQLTLDYVNNCHAILFVLSATQQFTLSEQRYLDNYIKDRGLTVFFLINAWDEIRNRLVDPDDEAELQETEARVRQVFRTNLEPYCQLDGEDLYADRTFEISSLPALRQRLKGEDGSLEGTGFGEFMPALTTFLTKERAIAELRQAKLLARQAYRTTHEAIERRIPLLSHDIDELRDKIWSVQPEFEQLVVIRDEFKDEIRVIGERKAGEITTSFREFLVGLDETFEADFVRYQPELKFLDFLRQQKRKEFEAALKTAFEQYLIDKITAWSKDAQRDIDQAFIELAHSAFKHGESYGHLTDQINQKLTGQRVVNRAHLSPEDNSPGWAKWAVGLYALTTGDVGAIAMAGTGLFNWRQVLMNLVGATAITVGFALLTDIFLGPLGMALAGLGLSSWTTEQARRKVLATMKQELTSLLPQVAQEQSFVVYQVVKECFETYQQDVVKRMNEDIAARKTELNDLIKQKETHEIDREGEIQRLNQLDDEVLAQSHQVADAYDQVLGIHVPEVAADLEAEPVDAVPEADEAIAHQEVLTATAV</sequence>
<protein>
    <submittedName>
        <fullName evidence="9">Dynamin</fullName>
    </submittedName>
</protein>
<dbReference type="InterPro" id="IPR049399">
    <property type="entry name" value="BDLP-like_hel"/>
</dbReference>
<dbReference type="EMBL" id="QVFV01000001">
    <property type="protein sequence ID" value="RZM82137.1"/>
    <property type="molecule type" value="Genomic_DNA"/>
</dbReference>
<dbReference type="Pfam" id="PF00350">
    <property type="entry name" value="Dynamin_N"/>
    <property type="match status" value="1"/>
</dbReference>
<dbReference type="Gene3D" id="3.40.50.300">
    <property type="entry name" value="P-loop containing nucleotide triphosphate hydrolases"/>
    <property type="match status" value="1"/>
</dbReference>
<dbReference type="InterPro" id="IPR030381">
    <property type="entry name" value="G_DYNAMIN_dom"/>
</dbReference>
<dbReference type="SUPFAM" id="SSF52540">
    <property type="entry name" value="P-loop containing nucleoside triphosphate hydrolases"/>
    <property type="match status" value="1"/>
</dbReference>
<evidence type="ECO:0000256" key="2">
    <source>
        <dbReference type="ARBA" id="ARBA00022741"/>
    </source>
</evidence>
<dbReference type="AlphaFoldDB" id="A0A4Q7EGC6"/>
<dbReference type="Pfam" id="PF21808">
    <property type="entry name" value="Dynamin-like_hel_bact"/>
    <property type="match status" value="1"/>
</dbReference>
<reference evidence="9 10" key="1">
    <citation type="submission" date="2018-11" db="EMBL/GenBank/DDBJ databases">
        <title>Whole genome sequencing of an environmental sample.</title>
        <authorList>
            <person name="Sarangi A.N."/>
            <person name="Singh D."/>
            <person name="Tripathy S."/>
        </authorList>
    </citation>
    <scope>NUCLEOTIDE SEQUENCE [LARGE SCALE GENOMIC DNA]</scope>
    <source>
        <strain evidence="9 10">Lakshadweep</strain>
    </source>
</reference>
<dbReference type="GO" id="GO:0003924">
    <property type="term" value="F:GTPase activity"/>
    <property type="evidence" value="ECO:0007669"/>
    <property type="project" value="InterPro"/>
</dbReference>
<dbReference type="PANTHER" id="PTHR10465:SF0">
    <property type="entry name" value="SARCALUMENIN"/>
    <property type="match status" value="1"/>
</dbReference>
<dbReference type="OrthoDB" id="5477114at2"/>
<dbReference type="GO" id="GO:0016020">
    <property type="term" value="C:membrane"/>
    <property type="evidence" value="ECO:0007669"/>
    <property type="project" value="UniProtKB-SubCell"/>
</dbReference>
<proteinExistence type="predicted"/>
<keyword evidence="7" id="KW-1133">Transmembrane helix</keyword>
<evidence type="ECO:0000256" key="5">
    <source>
        <dbReference type="ARBA" id="ARBA00023134"/>
    </source>
</evidence>
<keyword evidence="7" id="KW-0812">Transmembrane</keyword>
<dbReference type="PROSITE" id="PS51718">
    <property type="entry name" value="G_DYNAMIN_2"/>
    <property type="match status" value="1"/>
</dbReference>
<feature type="transmembrane region" description="Helical" evidence="7">
    <location>
        <begin position="548"/>
        <end position="578"/>
    </location>
</feature>
<keyword evidence="4" id="KW-0175">Coiled coil</keyword>
<evidence type="ECO:0000313" key="9">
    <source>
        <dbReference type="EMBL" id="RZM82137.1"/>
    </source>
</evidence>
<gene>
    <name evidence="9" type="ORF">DYY88_02445</name>
</gene>
<keyword evidence="6 7" id="KW-0472">Membrane</keyword>
<keyword evidence="5" id="KW-0342">GTP-binding</keyword>
<evidence type="ECO:0000256" key="3">
    <source>
        <dbReference type="ARBA" id="ARBA00022801"/>
    </source>
</evidence>
<dbReference type="GO" id="GO:0005525">
    <property type="term" value="F:GTP binding"/>
    <property type="evidence" value="ECO:0007669"/>
    <property type="project" value="UniProtKB-KW"/>
</dbReference>
<organism evidence="9 10">
    <name type="scientific">Leptolyngbya iicbica LK</name>
    <dbReference type="NCBI Taxonomy" id="2294035"/>
    <lineage>
        <taxon>Bacteria</taxon>
        <taxon>Bacillati</taxon>
        <taxon>Cyanobacteriota</taxon>
        <taxon>Cyanophyceae</taxon>
        <taxon>Leptolyngbyales</taxon>
        <taxon>Leptolyngbyaceae</taxon>
        <taxon>Leptolyngbya group</taxon>
        <taxon>Leptolyngbya</taxon>
        <taxon>Leptolyngbya iicbica</taxon>
    </lineage>
</organism>
<dbReference type="PANTHER" id="PTHR10465">
    <property type="entry name" value="TRANSMEMBRANE GTPASE FZO1"/>
    <property type="match status" value="1"/>
</dbReference>
<dbReference type="CDD" id="cd09912">
    <property type="entry name" value="DLP_2"/>
    <property type="match status" value="1"/>
</dbReference>
<keyword evidence="2" id="KW-0547">Nucleotide-binding</keyword>
<dbReference type="InterPro" id="IPR027417">
    <property type="entry name" value="P-loop_NTPase"/>
</dbReference>
<evidence type="ECO:0000256" key="1">
    <source>
        <dbReference type="ARBA" id="ARBA00004370"/>
    </source>
</evidence>
<keyword evidence="3" id="KW-0378">Hydrolase</keyword>
<comment type="subcellular location">
    <subcellularLocation>
        <location evidence="1">Membrane</location>
    </subcellularLocation>
</comment>
<dbReference type="InterPro" id="IPR027094">
    <property type="entry name" value="Mitofusin_fam"/>
</dbReference>
<feature type="domain" description="Dynamin-type G" evidence="8">
    <location>
        <begin position="63"/>
        <end position="310"/>
    </location>
</feature>
<evidence type="ECO:0000259" key="8">
    <source>
        <dbReference type="PROSITE" id="PS51718"/>
    </source>
</evidence>
<comment type="caution">
    <text evidence="9">The sequence shown here is derived from an EMBL/GenBank/DDBJ whole genome shotgun (WGS) entry which is preliminary data.</text>
</comment>
<dbReference type="Proteomes" id="UP000292459">
    <property type="component" value="Unassembled WGS sequence"/>
</dbReference>
<accession>A0A4Q7EGC6</accession>
<dbReference type="InterPro" id="IPR045063">
    <property type="entry name" value="Dynamin_N"/>
</dbReference>
<name>A0A4Q7EGC6_9CYAN</name>
<evidence type="ECO:0000256" key="6">
    <source>
        <dbReference type="ARBA" id="ARBA00023136"/>
    </source>
</evidence>
<keyword evidence="10" id="KW-1185">Reference proteome</keyword>
<dbReference type="RefSeq" id="WP_084606944.1">
    <property type="nucleotide sequence ID" value="NZ_QVFV01000001.1"/>
</dbReference>
<evidence type="ECO:0000256" key="4">
    <source>
        <dbReference type="ARBA" id="ARBA00023054"/>
    </source>
</evidence>
<dbReference type="GO" id="GO:0008053">
    <property type="term" value="P:mitochondrial fusion"/>
    <property type="evidence" value="ECO:0007669"/>
    <property type="project" value="TreeGrafter"/>
</dbReference>